<organism evidence="1 2">
    <name type="scientific">Gymnopus androsaceus JB14</name>
    <dbReference type="NCBI Taxonomy" id="1447944"/>
    <lineage>
        <taxon>Eukaryota</taxon>
        <taxon>Fungi</taxon>
        <taxon>Dikarya</taxon>
        <taxon>Basidiomycota</taxon>
        <taxon>Agaricomycotina</taxon>
        <taxon>Agaricomycetes</taxon>
        <taxon>Agaricomycetidae</taxon>
        <taxon>Agaricales</taxon>
        <taxon>Marasmiineae</taxon>
        <taxon>Omphalotaceae</taxon>
        <taxon>Gymnopus</taxon>
    </lineage>
</organism>
<proteinExistence type="predicted"/>
<reference evidence="1" key="1">
    <citation type="journal article" date="2019" name="Environ. Microbiol.">
        <title>Fungal ecological strategies reflected in gene transcription - a case study of two litter decomposers.</title>
        <authorList>
            <person name="Barbi F."/>
            <person name="Kohler A."/>
            <person name="Barry K."/>
            <person name="Baskaran P."/>
            <person name="Daum C."/>
            <person name="Fauchery L."/>
            <person name="Ihrmark K."/>
            <person name="Kuo A."/>
            <person name="LaButti K."/>
            <person name="Lipzen A."/>
            <person name="Morin E."/>
            <person name="Grigoriev I.V."/>
            <person name="Henrissat B."/>
            <person name="Lindahl B."/>
            <person name="Martin F."/>
        </authorList>
    </citation>
    <scope>NUCLEOTIDE SEQUENCE</scope>
    <source>
        <strain evidence="1">JB14</strain>
    </source>
</reference>
<gene>
    <name evidence="1" type="ORF">BT96DRAFT_1091188</name>
</gene>
<dbReference type="EMBL" id="ML769442">
    <property type="protein sequence ID" value="KAE9401808.1"/>
    <property type="molecule type" value="Genomic_DNA"/>
</dbReference>
<dbReference type="Proteomes" id="UP000799118">
    <property type="component" value="Unassembled WGS sequence"/>
</dbReference>
<evidence type="ECO:0000313" key="1">
    <source>
        <dbReference type="EMBL" id="KAE9401808.1"/>
    </source>
</evidence>
<protein>
    <submittedName>
        <fullName evidence="1">Uncharacterized protein</fullName>
    </submittedName>
</protein>
<dbReference type="AlphaFoldDB" id="A0A6A4HX85"/>
<keyword evidence="2" id="KW-1185">Reference proteome</keyword>
<sequence>MPSQTNFSVVVNTVHIHPQPGSTINITVTPTSPGPLCFMFEFPGNSIHQWRNSIEADGSVVPDSEPARLEELEQFNEQEQNDTAVRYQSLVAAGVLANSPTPSPVKTFLNMLKHSGVFSPTTSPLKNFEDMLDRNPGHCSPVENLSARANVRL</sequence>
<accession>A0A6A4HX85</accession>
<name>A0A6A4HX85_9AGAR</name>
<evidence type="ECO:0000313" key="2">
    <source>
        <dbReference type="Proteomes" id="UP000799118"/>
    </source>
</evidence>